<dbReference type="PANTHER" id="PTHR43326">
    <property type="entry name" value="METHIONYL-TRNA SYNTHETASE"/>
    <property type="match status" value="1"/>
</dbReference>
<name>A0A9X2VNR9_9PSEU</name>
<evidence type="ECO:0000256" key="2">
    <source>
        <dbReference type="ARBA" id="ARBA00022741"/>
    </source>
</evidence>
<keyword evidence="4 6" id="KW-0648">Protein biosynthesis</keyword>
<dbReference type="GO" id="GO:0004825">
    <property type="term" value="F:methionine-tRNA ligase activity"/>
    <property type="evidence" value="ECO:0007669"/>
    <property type="project" value="InterPro"/>
</dbReference>
<keyword evidence="1 6" id="KW-0436">Ligase</keyword>
<gene>
    <name evidence="8" type="ORF">NZH93_17340</name>
</gene>
<sequence>MSRCYLTTAVAHRGEPGLGYALEVVRADALARHRRLRGDRVRFLTGADSEAFADLREPLALSYTEFATPGRDGRHPAGVDRLWLACAEAGDVHRDAGAWYFRLSRHVDRLRDLIGSGKVRLEPAARRDEVLDLLADGLPDVAVSGPGVIPVPGDEGLFVDPWWDEVATYVTSLGHGVDGPNVRRWWTGGDRRVHVVGHHRLREHAVLWPAVLLSAGLPLPTDVLVQDAVATGERETAAPGDLARRYGSDAVRWWLLRDGPETTDFAASRVVTRANGDLAKGLADLVDQITVMVHRYRAGKPPVVTGPVADAEELEAVCRETPERVHDALAAFDFRQATAAVWRVVEEARAFALRARPWDLARADREGDVRAGERLDAVLAAQLSACRVLARELTPFVPALATRIAQRCITLTGALPPHQDLFRRL</sequence>
<dbReference type="GO" id="GO:0006431">
    <property type="term" value="P:methionyl-tRNA aminoacylation"/>
    <property type="evidence" value="ECO:0007669"/>
    <property type="project" value="TreeGrafter"/>
</dbReference>
<dbReference type="AlphaFoldDB" id="A0A9X2VNR9"/>
<dbReference type="SUPFAM" id="SSF52374">
    <property type="entry name" value="Nucleotidylyl transferase"/>
    <property type="match status" value="1"/>
</dbReference>
<keyword evidence="5 6" id="KW-0030">Aminoacyl-tRNA synthetase</keyword>
<dbReference type="PANTHER" id="PTHR43326:SF1">
    <property type="entry name" value="METHIONINE--TRNA LIGASE, MITOCHONDRIAL"/>
    <property type="match status" value="1"/>
</dbReference>
<feature type="domain" description="Methionyl/Leucyl tRNA synthetase" evidence="7">
    <location>
        <begin position="91"/>
        <end position="287"/>
    </location>
</feature>
<dbReference type="InterPro" id="IPR009080">
    <property type="entry name" value="tRNAsynth_Ia_anticodon-bd"/>
</dbReference>
<protein>
    <submittedName>
        <fullName evidence="8">Class I tRNA ligase family protein</fullName>
    </submittedName>
</protein>
<dbReference type="SUPFAM" id="SSF47323">
    <property type="entry name" value="Anticodon-binding domain of a subclass of class I aminoacyl-tRNA synthetases"/>
    <property type="match status" value="1"/>
</dbReference>
<keyword evidence="3 6" id="KW-0067">ATP-binding</keyword>
<comment type="similarity">
    <text evidence="6">Belongs to the class-I aminoacyl-tRNA synthetase family.</text>
</comment>
<evidence type="ECO:0000313" key="9">
    <source>
        <dbReference type="Proteomes" id="UP001141259"/>
    </source>
</evidence>
<dbReference type="InterPro" id="IPR023457">
    <property type="entry name" value="Met-tRNA_synth_2"/>
</dbReference>
<keyword evidence="9" id="KW-1185">Reference proteome</keyword>
<evidence type="ECO:0000313" key="8">
    <source>
        <dbReference type="EMBL" id="MCS7478628.1"/>
    </source>
</evidence>
<evidence type="ECO:0000259" key="7">
    <source>
        <dbReference type="Pfam" id="PF09334"/>
    </source>
</evidence>
<keyword evidence="2 6" id="KW-0547">Nucleotide-binding</keyword>
<organism evidence="8 9">
    <name type="scientific">Umezawaea endophytica</name>
    <dbReference type="NCBI Taxonomy" id="1654476"/>
    <lineage>
        <taxon>Bacteria</taxon>
        <taxon>Bacillati</taxon>
        <taxon>Actinomycetota</taxon>
        <taxon>Actinomycetes</taxon>
        <taxon>Pseudonocardiales</taxon>
        <taxon>Pseudonocardiaceae</taxon>
        <taxon>Umezawaea</taxon>
    </lineage>
</organism>
<dbReference type="Pfam" id="PF09334">
    <property type="entry name" value="tRNA-synt_1g"/>
    <property type="match status" value="2"/>
</dbReference>
<proteinExistence type="inferred from homology"/>
<dbReference type="Gene3D" id="1.10.730.10">
    <property type="entry name" value="Isoleucyl-tRNA Synthetase, Domain 1"/>
    <property type="match status" value="1"/>
</dbReference>
<feature type="domain" description="Methionyl/Leucyl tRNA synthetase" evidence="7">
    <location>
        <begin position="6"/>
        <end position="49"/>
    </location>
</feature>
<dbReference type="InterPro" id="IPR015413">
    <property type="entry name" value="Methionyl/Leucyl_tRNA_Synth"/>
</dbReference>
<comment type="caution">
    <text evidence="8">The sequence shown here is derived from an EMBL/GenBank/DDBJ whole genome shotgun (WGS) entry which is preliminary data.</text>
</comment>
<dbReference type="EMBL" id="JANYMP010000007">
    <property type="protein sequence ID" value="MCS7478628.1"/>
    <property type="molecule type" value="Genomic_DNA"/>
</dbReference>
<dbReference type="Proteomes" id="UP001141259">
    <property type="component" value="Unassembled WGS sequence"/>
</dbReference>
<reference evidence="8" key="1">
    <citation type="submission" date="2022-08" db="EMBL/GenBank/DDBJ databases">
        <authorList>
            <person name="Tistechok S."/>
            <person name="Samborskyy M."/>
            <person name="Roman I."/>
        </authorList>
    </citation>
    <scope>NUCLEOTIDE SEQUENCE</scope>
    <source>
        <strain evidence="8">DSM 103496</strain>
    </source>
</reference>
<evidence type="ECO:0000256" key="3">
    <source>
        <dbReference type="ARBA" id="ARBA00022840"/>
    </source>
</evidence>
<evidence type="ECO:0000256" key="1">
    <source>
        <dbReference type="ARBA" id="ARBA00022598"/>
    </source>
</evidence>
<dbReference type="GO" id="GO:0005524">
    <property type="term" value="F:ATP binding"/>
    <property type="evidence" value="ECO:0007669"/>
    <property type="project" value="UniProtKB-KW"/>
</dbReference>
<dbReference type="InterPro" id="IPR014729">
    <property type="entry name" value="Rossmann-like_a/b/a_fold"/>
</dbReference>
<dbReference type="Gene3D" id="3.40.50.620">
    <property type="entry name" value="HUPs"/>
    <property type="match status" value="2"/>
</dbReference>
<accession>A0A9X2VNR9</accession>
<dbReference type="Gene3D" id="2.170.220.10">
    <property type="match status" value="1"/>
</dbReference>
<dbReference type="RefSeq" id="WP_259624132.1">
    <property type="nucleotide sequence ID" value="NZ_JANYMP010000007.1"/>
</dbReference>
<evidence type="ECO:0000256" key="4">
    <source>
        <dbReference type="ARBA" id="ARBA00022917"/>
    </source>
</evidence>
<evidence type="ECO:0000256" key="6">
    <source>
        <dbReference type="RuleBase" id="RU363039"/>
    </source>
</evidence>
<evidence type="ECO:0000256" key="5">
    <source>
        <dbReference type="ARBA" id="ARBA00023146"/>
    </source>
</evidence>